<accession>M8A8A4</accession>
<proteinExistence type="predicted"/>
<protein>
    <submittedName>
        <fullName evidence="1">Uncharacterized protein</fullName>
    </submittedName>
</protein>
<evidence type="ECO:0000313" key="1">
    <source>
        <dbReference type="EMBL" id="EMS56694.1"/>
    </source>
</evidence>
<sequence>MDAVVPETPGLSVEKRAVDAGHSYGGTTAGCRGRPRALLAKLEAWLLRALAAGGRAPRVRRPPAAGGPAPRRLRARAGAILRDEARVTVAPETPTSDTSCEIPAVDAEALDAVASTPEAGSGRGGAGCGSDDVGDAGCGHDYAGGGRRDAGHAGLPSPQVSAAACIRWCWRKGIKTSAAAGLVSSRSA</sequence>
<dbReference type="AlphaFoldDB" id="M8A8A4"/>
<reference evidence="1" key="1">
    <citation type="journal article" date="2013" name="Nature">
        <title>Draft genome of the wheat A-genome progenitor Triticum urartu.</title>
        <authorList>
            <person name="Ling H.Q."/>
            <person name="Zhao S."/>
            <person name="Liu D."/>
            <person name="Wang J."/>
            <person name="Sun H."/>
            <person name="Zhang C."/>
            <person name="Fan H."/>
            <person name="Li D."/>
            <person name="Dong L."/>
            <person name="Tao Y."/>
            <person name="Gao C."/>
            <person name="Wu H."/>
            <person name="Li Y."/>
            <person name="Cui Y."/>
            <person name="Guo X."/>
            <person name="Zheng S."/>
            <person name="Wang B."/>
            <person name="Yu K."/>
            <person name="Liang Q."/>
            <person name="Yang W."/>
            <person name="Lou X."/>
            <person name="Chen J."/>
            <person name="Feng M."/>
            <person name="Jian J."/>
            <person name="Zhang X."/>
            <person name="Luo G."/>
            <person name="Jiang Y."/>
            <person name="Liu J."/>
            <person name="Wang Z."/>
            <person name="Sha Y."/>
            <person name="Zhang B."/>
            <person name="Wu H."/>
            <person name="Tang D."/>
            <person name="Shen Q."/>
            <person name="Xue P."/>
            <person name="Zou S."/>
            <person name="Wang X."/>
            <person name="Liu X."/>
            <person name="Wang F."/>
            <person name="Yang Y."/>
            <person name="An X."/>
            <person name="Dong Z."/>
            <person name="Zhang K."/>
            <person name="Zhang X."/>
            <person name="Luo M.C."/>
            <person name="Dvorak J."/>
            <person name="Tong Y."/>
            <person name="Wang J."/>
            <person name="Yang H."/>
            <person name="Li Z."/>
            <person name="Wang D."/>
            <person name="Zhang A."/>
            <person name="Wang J."/>
        </authorList>
    </citation>
    <scope>NUCLEOTIDE SEQUENCE</scope>
</reference>
<name>M8A8A4_TRIUA</name>
<dbReference type="EMBL" id="KD155170">
    <property type="protein sequence ID" value="EMS56694.1"/>
    <property type="molecule type" value="Genomic_DNA"/>
</dbReference>
<dbReference type="OMA" id="AACIRWC"/>
<organism evidence="1">
    <name type="scientific">Triticum urartu</name>
    <name type="common">Red wild einkorn</name>
    <name type="synonym">Crithodium urartu</name>
    <dbReference type="NCBI Taxonomy" id="4572"/>
    <lineage>
        <taxon>Eukaryota</taxon>
        <taxon>Viridiplantae</taxon>
        <taxon>Streptophyta</taxon>
        <taxon>Embryophyta</taxon>
        <taxon>Tracheophyta</taxon>
        <taxon>Spermatophyta</taxon>
        <taxon>Magnoliopsida</taxon>
        <taxon>Liliopsida</taxon>
        <taxon>Poales</taxon>
        <taxon>Poaceae</taxon>
        <taxon>BOP clade</taxon>
        <taxon>Pooideae</taxon>
        <taxon>Triticodae</taxon>
        <taxon>Triticeae</taxon>
        <taxon>Triticinae</taxon>
        <taxon>Triticum</taxon>
    </lineage>
</organism>
<gene>
    <name evidence="1" type="ORF">TRIUR3_24300</name>
</gene>